<dbReference type="Proteomes" id="UP000438429">
    <property type="component" value="Unassembled WGS sequence"/>
</dbReference>
<evidence type="ECO:0000313" key="3">
    <source>
        <dbReference type="Proteomes" id="UP000438429"/>
    </source>
</evidence>
<dbReference type="AlphaFoldDB" id="A0A6A4TG58"/>
<accession>A0A6A4TG58</accession>
<reference evidence="2 3" key="1">
    <citation type="submission" date="2019-06" db="EMBL/GenBank/DDBJ databases">
        <title>Draft genomes of female and male turbot (Scophthalmus maximus).</title>
        <authorList>
            <person name="Xu H."/>
            <person name="Xu X.-W."/>
            <person name="Shao C."/>
            <person name="Chen S."/>
        </authorList>
    </citation>
    <scope>NUCLEOTIDE SEQUENCE [LARGE SCALE GENOMIC DNA]</scope>
    <source>
        <strain evidence="2">Ysfricsl-2016a</strain>
        <tissue evidence="2">Blood</tissue>
    </source>
</reference>
<evidence type="ECO:0000256" key="1">
    <source>
        <dbReference type="SAM" id="MobiDB-lite"/>
    </source>
</evidence>
<sequence length="102" mass="11291">MSKAKQCNLVLPSHGTERQTDRTPPPPQSLGWTWKCINLDSSLQSKGSFEESPVVSPEGEVTQYPEKNVKVTVTVDADPSRAEGTVTCLRQRVYIQPHLAAR</sequence>
<organism evidence="2 3">
    <name type="scientific">Scophthalmus maximus</name>
    <name type="common">Turbot</name>
    <name type="synonym">Psetta maxima</name>
    <dbReference type="NCBI Taxonomy" id="52904"/>
    <lineage>
        <taxon>Eukaryota</taxon>
        <taxon>Metazoa</taxon>
        <taxon>Chordata</taxon>
        <taxon>Craniata</taxon>
        <taxon>Vertebrata</taxon>
        <taxon>Euteleostomi</taxon>
        <taxon>Actinopterygii</taxon>
        <taxon>Neopterygii</taxon>
        <taxon>Teleostei</taxon>
        <taxon>Neoteleostei</taxon>
        <taxon>Acanthomorphata</taxon>
        <taxon>Carangaria</taxon>
        <taxon>Pleuronectiformes</taxon>
        <taxon>Pleuronectoidei</taxon>
        <taxon>Scophthalmidae</taxon>
        <taxon>Scophthalmus</taxon>
    </lineage>
</organism>
<gene>
    <name evidence="2" type="ORF">F2P81_004765</name>
</gene>
<name>A0A6A4TG58_SCOMX</name>
<feature type="region of interest" description="Disordered" evidence="1">
    <location>
        <begin position="1"/>
        <end position="31"/>
    </location>
</feature>
<comment type="caution">
    <text evidence="2">The sequence shown here is derived from an EMBL/GenBank/DDBJ whole genome shotgun (WGS) entry which is preliminary data.</text>
</comment>
<evidence type="ECO:0000313" key="2">
    <source>
        <dbReference type="EMBL" id="KAF0043428.1"/>
    </source>
</evidence>
<protein>
    <submittedName>
        <fullName evidence="2">Uncharacterized protein</fullName>
    </submittedName>
</protein>
<dbReference type="EMBL" id="VEVO01000004">
    <property type="protein sequence ID" value="KAF0043428.1"/>
    <property type="molecule type" value="Genomic_DNA"/>
</dbReference>
<proteinExistence type="predicted"/>